<evidence type="ECO:0000313" key="1">
    <source>
        <dbReference type="EMBL" id="KAF0728718.1"/>
    </source>
</evidence>
<comment type="caution">
    <text evidence="1">The sequence shown here is derived from an EMBL/GenBank/DDBJ whole genome shotgun (WGS) entry which is preliminary data.</text>
</comment>
<reference evidence="1 2" key="1">
    <citation type="submission" date="2019-08" db="EMBL/GenBank/DDBJ databases">
        <title>Whole genome of Aphis craccivora.</title>
        <authorList>
            <person name="Voronova N.V."/>
            <person name="Shulinski R.S."/>
            <person name="Bandarenka Y.V."/>
            <person name="Zhorov D.G."/>
            <person name="Warner D."/>
        </authorList>
    </citation>
    <scope>NUCLEOTIDE SEQUENCE [LARGE SCALE GENOMIC DNA]</scope>
    <source>
        <strain evidence="1">180601</strain>
        <tissue evidence="1">Whole Body</tissue>
    </source>
</reference>
<dbReference type="EMBL" id="VUJU01008578">
    <property type="protein sequence ID" value="KAF0728718.1"/>
    <property type="molecule type" value="Genomic_DNA"/>
</dbReference>
<evidence type="ECO:0000313" key="2">
    <source>
        <dbReference type="Proteomes" id="UP000478052"/>
    </source>
</evidence>
<keyword evidence="2" id="KW-1185">Reference proteome</keyword>
<name>A0A6G0WN17_APHCR</name>
<accession>A0A6G0WN17</accession>
<dbReference type="Proteomes" id="UP000478052">
    <property type="component" value="Unassembled WGS sequence"/>
</dbReference>
<protein>
    <submittedName>
        <fullName evidence="1">Uncharacterized protein</fullName>
    </submittedName>
</protein>
<dbReference type="AlphaFoldDB" id="A0A6G0WN17"/>
<sequence length="214" mass="24565">MNLFMRNQNDNLIWIGLHVIVALLPDSREIFANLFSEINLYNLKLSYKTSHRSLLKIDENKNIHISLIITIYFAFYQSICQYGLLVWGGVKENNNTTQKIISSSTYFNQMPTLNKKNIHGGLSACKRILNLVTFLSTTVNSLLHHKLRLKGVRLNVTLLSASTFTETVTTPNKCRFWKSYVELYFVRSVSFVGHTTGYNSLSISVLDFRMNDKA</sequence>
<feature type="non-terminal residue" evidence="1">
    <location>
        <position position="214"/>
    </location>
</feature>
<proteinExistence type="predicted"/>
<gene>
    <name evidence="1" type="ORF">FWK35_00016459</name>
</gene>
<organism evidence="1 2">
    <name type="scientific">Aphis craccivora</name>
    <name type="common">Cowpea aphid</name>
    <dbReference type="NCBI Taxonomy" id="307492"/>
    <lineage>
        <taxon>Eukaryota</taxon>
        <taxon>Metazoa</taxon>
        <taxon>Ecdysozoa</taxon>
        <taxon>Arthropoda</taxon>
        <taxon>Hexapoda</taxon>
        <taxon>Insecta</taxon>
        <taxon>Pterygota</taxon>
        <taxon>Neoptera</taxon>
        <taxon>Paraneoptera</taxon>
        <taxon>Hemiptera</taxon>
        <taxon>Sternorrhyncha</taxon>
        <taxon>Aphidomorpha</taxon>
        <taxon>Aphidoidea</taxon>
        <taxon>Aphididae</taxon>
        <taxon>Aphidini</taxon>
        <taxon>Aphis</taxon>
        <taxon>Aphis</taxon>
    </lineage>
</organism>